<dbReference type="EMBL" id="MN740329">
    <property type="protein sequence ID" value="QHU00784.1"/>
    <property type="molecule type" value="Genomic_DNA"/>
</dbReference>
<evidence type="ECO:0000313" key="1">
    <source>
        <dbReference type="EMBL" id="QHU00784.1"/>
    </source>
</evidence>
<accession>A0A6C0JAX1</accession>
<name>A0A6C0JAX1_9ZZZZ</name>
<proteinExistence type="predicted"/>
<protein>
    <submittedName>
        <fullName evidence="1">Uncharacterized protein</fullName>
    </submittedName>
</protein>
<organism evidence="1">
    <name type="scientific">viral metagenome</name>
    <dbReference type="NCBI Taxonomy" id="1070528"/>
    <lineage>
        <taxon>unclassified sequences</taxon>
        <taxon>metagenomes</taxon>
        <taxon>organismal metagenomes</taxon>
    </lineage>
</organism>
<sequence>MEYYGILVKNYNLPYNNNKLFIGKRKKHGRSVRTWAKFISIVNKSIKINHI</sequence>
<reference evidence="1" key="1">
    <citation type="journal article" date="2020" name="Nature">
        <title>Giant virus diversity and host interactions through global metagenomics.</title>
        <authorList>
            <person name="Schulz F."/>
            <person name="Roux S."/>
            <person name="Paez-Espino D."/>
            <person name="Jungbluth S."/>
            <person name="Walsh D.A."/>
            <person name="Denef V.J."/>
            <person name="McMahon K.D."/>
            <person name="Konstantinidis K.T."/>
            <person name="Eloe-Fadrosh E.A."/>
            <person name="Kyrpides N.C."/>
            <person name="Woyke T."/>
        </authorList>
    </citation>
    <scope>NUCLEOTIDE SEQUENCE</scope>
    <source>
        <strain evidence="1">GVMAG-M-3300025860-20</strain>
    </source>
</reference>
<dbReference type="AlphaFoldDB" id="A0A6C0JAX1"/>